<protein>
    <submittedName>
        <fullName evidence="6">GFA family protein</fullName>
    </submittedName>
</protein>
<dbReference type="Proteomes" id="UP000574067">
    <property type="component" value="Unassembled WGS sequence"/>
</dbReference>
<sequence length="143" mass="15414">MHGHCLCEQIGFELSSDSYKLYQCHCSLCRRQSGSSANAAAIVADSQFRWLRGTALISSWVKPSGFRADFCSVCGSPVPNPLRGLPYVWVPAGLLEDGGKIEVIAHLCMASRANWDSSIPQGACHEAIPDFAAFIAALRPDAT</sequence>
<dbReference type="PANTHER" id="PTHR33337:SF40">
    <property type="entry name" value="CENP-V_GFA DOMAIN-CONTAINING PROTEIN-RELATED"/>
    <property type="match status" value="1"/>
</dbReference>
<comment type="similarity">
    <text evidence="1">Belongs to the Gfa family.</text>
</comment>
<evidence type="ECO:0000259" key="5">
    <source>
        <dbReference type="PROSITE" id="PS51891"/>
    </source>
</evidence>
<dbReference type="EMBL" id="JABBFW010000032">
    <property type="protein sequence ID" value="NML18430.1"/>
    <property type="molecule type" value="Genomic_DNA"/>
</dbReference>
<dbReference type="PROSITE" id="PS51891">
    <property type="entry name" value="CENP_V_GFA"/>
    <property type="match status" value="1"/>
</dbReference>
<keyword evidence="7" id="KW-1185">Reference proteome</keyword>
<proteinExistence type="inferred from homology"/>
<organism evidence="6 7">
    <name type="scientific">Azohydromonas caseinilytica</name>
    <dbReference type="NCBI Taxonomy" id="2728836"/>
    <lineage>
        <taxon>Bacteria</taxon>
        <taxon>Pseudomonadati</taxon>
        <taxon>Pseudomonadota</taxon>
        <taxon>Betaproteobacteria</taxon>
        <taxon>Burkholderiales</taxon>
        <taxon>Sphaerotilaceae</taxon>
        <taxon>Azohydromonas</taxon>
    </lineage>
</organism>
<feature type="domain" description="CENP-V/GFA" evidence="5">
    <location>
        <begin position="1"/>
        <end position="116"/>
    </location>
</feature>
<accession>A0A848FJN4</accession>
<gene>
    <name evidence="6" type="ORF">HHL10_26015</name>
</gene>
<evidence type="ECO:0000256" key="3">
    <source>
        <dbReference type="ARBA" id="ARBA00022833"/>
    </source>
</evidence>
<dbReference type="SUPFAM" id="SSF51316">
    <property type="entry name" value="Mss4-like"/>
    <property type="match status" value="1"/>
</dbReference>
<evidence type="ECO:0000313" key="7">
    <source>
        <dbReference type="Proteomes" id="UP000574067"/>
    </source>
</evidence>
<evidence type="ECO:0000256" key="2">
    <source>
        <dbReference type="ARBA" id="ARBA00022723"/>
    </source>
</evidence>
<dbReference type="InterPro" id="IPR011057">
    <property type="entry name" value="Mss4-like_sf"/>
</dbReference>
<keyword evidence="3" id="KW-0862">Zinc</keyword>
<dbReference type="InterPro" id="IPR006913">
    <property type="entry name" value="CENP-V/GFA"/>
</dbReference>
<dbReference type="Pfam" id="PF04828">
    <property type="entry name" value="GFA"/>
    <property type="match status" value="1"/>
</dbReference>
<dbReference type="GO" id="GO:0016846">
    <property type="term" value="F:carbon-sulfur lyase activity"/>
    <property type="evidence" value="ECO:0007669"/>
    <property type="project" value="InterPro"/>
</dbReference>
<evidence type="ECO:0000256" key="4">
    <source>
        <dbReference type="ARBA" id="ARBA00023239"/>
    </source>
</evidence>
<dbReference type="GO" id="GO:0046872">
    <property type="term" value="F:metal ion binding"/>
    <property type="evidence" value="ECO:0007669"/>
    <property type="project" value="UniProtKB-KW"/>
</dbReference>
<keyword evidence="4" id="KW-0456">Lyase</keyword>
<keyword evidence="2" id="KW-0479">Metal-binding</keyword>
<comment type="caution">
    <text evidence="6">The sequence shown here is derived from an EMBL/GenBank/DDBJ whole genome shotgun (WGS) entry which is preliminary data.</text>
</comment>
<name>A0A848FJN4_9BURK</name>
<evidence type="ECO:0000313" key="6">
    <source>
        <dbReference type="EMBL" id="NML18430.1"/>
    </source>
</evidence>
<dbReference type="AlphaFoldDB" id="A0A848FJN4"/>
<reference evidence="6 7" key="1">
    <citation type="submission" date="2020-04" db="EMBL/GenBank/DDBJ databases">
        <title>Azohydromonas sp. isolated from soil.</title>
        <authorList>
            <person name="Dahal R.H."/>
        </authorList>
    </citation>
    <scope>NUCLEOTIDE SEQUENCE [LARGE SCALE GENOMIC DNA]</scope>
    <source>
        <strain evidence="6 7">G-1-1-14</strain>
    </source>
</reference>
<dbReference type="PANTHER" id="PTHR33337">
    <property type="entry name" value="GFA DOMAIN-CONTAINING PROTEIN"/>
    <property type="match status" value="1"/>
</dbReference>
<dbReference type="Gene3D" id="3.90.1590.10">
    <property type="entry name" value="glutathione-dependent formaldehyde- activating enzyme (gfa)"/>
    <property type="match status" value="1"/>
</dbReference>
<evidence type="ECO:0000256" key="1">
    <source>
        <dbReference type="ARBA" id="ARBA00005495"/>
    </source>
</evidence>